<keyword evidence="3" id="KW-1185">Reference proteome</keyword>
<feature type="compositionally biased region" description="Basic residues" evidence="1">
    <location>
        <begin position="67"/>
        <end position="85"/>
    </location>
</feature>
<accession>A0AA88QCL7</accession>
<reference evidence="2" key="1">
    <citation type="submission" date="2023-08" db="EMBL/GenBank/DDBJ databases">
        <title>Chromosome-level Genome Assembly of mud carp (Cirrhinus molitorella).</title>
        <authorList>
            <person name="Liu H."/>
        </authorList>
    </citation>
    <scope>NUCLEOTIDE SEQUENCE</scope>
    <source>
        <strain evidence="2">Prfri</strain>
        <tissue evidence="2">Muscle</tissue>
    </source>
</reference>
<comment type="caution">
    <text evidence="2">The sequence shown here is derived from an EMBL/GenBank/DDBJ whole genome shotgun (WGS) entry which is preliminary data.</text>
</comment>
<evidence type="ECO:0000313" key="3">
    <source>
        <dbReference type="Proteomes" id="UP001187343"/>
    </source>
</evidence>
<dbReference type="AlphaFoldDB" id="A0AA88QCL7"/>
<feature type="region of interest" description="Disordered" evidence="1">
    <location>
        <begin position="26"/>
        <end position="91"/>
    </location>
</feature>
<organism evidence="2 3">
    <name type="scientific">Cirrhinus molitorella</name>
    <name type="common">mud carp</name>
    <dbReference type="NCBI Taxonomy" id="172907"/>
    <lineage>
        <taxon>Eukaryota</taxon>
        <taxon>Metazoa</taxon>
        <taxon>Chordata</taxon>
        <taxon>Craniata</taxon>
        <taxon>Vertebrata</taxon>
        <taxon>Euteleostomi</taxon>
        <taxon>Actinopterygii</taxon>
        <taxon>Neopterygii</taxon>
        <taxon>Teleostei</taxon>
        <taxon>Ostariophysi</taxon>
        <taxon>Cypriniformes</taxon>
        <taxon>Cyprinidae</taxon>
        <taxon>Labeoninae</taxon>
        <taxon>Labeonini</taxon>
        <taxon>Cirrhinus</taxon>
    </lineage>
</organism>
<name>A0AA88QCL7_9TELE</name>
<evidence type="ECO:0000313" key="2">
    <source>
        <dbReference type="EMBL" id="KAK2908467.1"/>
    </source>
</evidence>
<dbReference type="EMBL" id="JAUYZG010000004">
    <property type="protein sequence ID" value="KAK2908467.1"/>
    <property type="molecule type" value="Genomic_DNA"/>
</dbReference>
<protein>
    <submittedName>
        <fullName evidence="2">Uncharacterized protein</fullName>
    </submittedName>
</protein>
<evidence type="ECO:0000256" key="1">
    <source>
        <dbReference type="SAM" id="MobiDB-lite"/>
    </source>
</evidence>
<gene>
    <name evidence="2" type="ORF">Q8A67_004304</name>
</gene>
<dbReference type="Proteomes" id="UP001187343">
    <property type="component" value="Unassembled WGS sequence"/>
</dbReference>
<proteinExistence type="predicted"/>
<sequence length="104" mass="11814">MEDENTDTSAALDSDVMHVTGLIHARVMRSRDGGGGRRRASVRSVSSQSHPERLPACAAGRSSWGRGSRRRKENSARKKLKTKRKEAKEKFWPRRLVEHVERYG</sequence>